<proteinExistence type="predicted"/>
<protein>
    <submittedName>
        <fullName evidence="2">Uncharacterized protein</fullName>
    </submittedName>
</protein>
<keyword evidence="1" id="KW-0472">Membrane</keyword>
<dbReference type="Proteomes" id="UP000596742">
    <property type="component" value="Unassembled WGS sequence"/>
</dbReference>
<comment type="caution">
    <text evidence="2">The sequence shown here is derived from an EMBL/GenBank/DDBJ whole genome shotgun (WGS) entry which is preliminary data.</text>
</comment>
<evidence type="ECO:0000256" key="1">
    <source>
        <dbReference type="SAM" id="Phobius"/>
    </source>
</evidence>
<dbReference type="OrthoDB" id="10550759at2759"/>
<organism evidence="2 3">
    <name type="scientific">Mytilus galloprovincialis</name>
    <name type="common">Mediterranean mussel</name>
    <dbReference type="NCBI Taxonomy" id="29158"/>
    <lineage>
        <taxon>Eukaryota</taxon>
        <taxon>Metazoa</taxon>
        <taxon>Spiralia</taxon>
        <taxon>Lophotrochozoa</taxon>
        <taxon>Mollusca</taxon>
        <taxon>Bivalvia</taxon>
        <taxon>Autobranchia</taxon>
        <taxon>Pteriomorphia</taxon>
        <taxon>Mytilida</taxon>
        <taxon>Mytiloidea</taxon>
        <taxon>Mytilidae</taxon>
        <taxon>Mytilinae</taxon>
        <taxon>Mytilus</taxon>
    </lineage>
</organism>
<sequence length="233" mass="26364">MKILRSVAQEIVSPLFRINCSFNYLIANIDVVCVQSLPKAFFLSSNSDADPKVCISNRRYDVTSLLPDSAQSITAQNEGLKSDGTGLSRLDENTNNKDVIIGAVVGSIGLAIIIIIVVTLYKFRSYNSCSTDDSKEIYLQTLPENKQEEEQCTDLYIQGCPVHGKRGTDLTLQCVNCRKNTEDIRHQQIANQQFNEQSIVDFNQHNHLMYRDEEDKESIISESDKRLFDINFK</sequence>
<dbReference type="AlphaFoldDB" id="A0A8B6GA39"/>
<keyword evidence="1" id="KW-0812">Transmembrane</keyword>
<feature type="transmembrane region" description="Helical" evidence="1">
    <location>
        <begin position="99"/>
        <end position="121"/>
    </location>
</feature>
<name>A0A8B6GA39_MYTGA</name>
<dbReference type="EMBL" id="UYJE01008101">
    <property type="protein sequence ID" value="VDI61012.1"/>
    <property type="molecule type" value="Genomic_DNA"/>
</dbReference>
<keyword evidence="3" id="KW-1185">Reference proteome</keyword>
<gene>
    <name evidence="2" type="ORF">MGAL_10B085953</name>
</gene>
<accession>A0A8B6GA39</accession>
<reference evidence="2" key="1">
    <citation type="submission" date="2018-11" db="EMBL/GenBank/DDBJ databases">
        <authorList>
            <person name="Alioto T."/>
            <person name="Alioto T."/>
        </authorList>
    </citation>
    <scope>NUCLEOTIDE SEQUENCE</scope>
</reference>
<keyword evidence="1" id="KW-1133">Transmembrane helix</keyword>
<evidence type="ECO:0000313" key="2">
    <source>
        <dbReference type="EMBL" id="VDI61012.1"/>
    </source>
</evidence>
<evidence type="ECO:0000313" key="3">
    <source>
        <dbReference type="Proteomes" id="UP000596742"/>
    </source>
</evidence>